<dbReference type="PANTHER" id="PTHR28181:SF2">
    <property type="entry name" value="PHOSPHORIC MONOESTER HYDROLASE"/>
    <property type="match status" value="1"/>
</dbReference>
<dbReference type="NCBIfam" id="TIGR01488">
    <property type="entry name" value="HAD-SF-IB"/>
    <property type="match status" value="1"/>
</dbReference>
<dbReference type="Pfam" id="PF12710">
    <property type="entry name" value="HAD"/>
    <property type="match status" value="1"/>
</dbReference>
<reference evidence="2 3" key="1">
    <citation type="journal article" date="2020" name="Nature">
        <title>Isolation of an archaeon at the prokaryote-eukaryote interface.</title>
        <authorList>
            <person name="Imachi H."/>
            <person name="Nobu M.K."/>
            <person name="Nakahara N."/>
            <person name="Morono Y."/>
            <person name="Ogawara M."/>
            <person name="Takaki Y."/>
            <person name="Takano Y."/>
            <person name="Uematsu K."/>
            <person name="Ikuta T."/>
            <person name="Ito M."/>
            <person name="Matsui Y."/>
            <person name="Miyazaki M."/>
            <person name="Murata K."/>
            <person name="Saito Y."/>
            <person name="Sakai S."/>
            <person name="Song C."/>
            <person name="Tasumi E."/>
            <person name="Yamanaka Y."/>
            <person name="Yamaguchi T."/>
            <person name="Kamagata Y."/>
            <person name="Tamaki H."/>
            <person name="Takai K."/>
        </authorList>
    </citation>
    <scope>NUCLEOTIDE SEQUENCE [LARGE SCALE GENOMIC DNA]</scope>
    <source>
        <strain evidence="2 3">MK-D1</strain>
    </source>
</reference>
<dbReference type="InterPro" id="IPR006384">
    <property type="entry name" value="HAD_hydro_PyrdxlP_Pase-like"/>
</dbReference>
<evidence type="ECO:0000313" key="3">
    <source>
        <dbReference type="Proteomes" id="UP000321408"/>
    </source>
</evidence>
<dbReference type="InterPro" id="IPR050849">
    <property type="entry name" value="HAD-like_hydrolase_phosphatase"/>
</dbReference>
<name>A0A5B9DDN3_9ARCH</name>
<evidence type="ECO:0000313" key="2">
    <source>
        <dbReference type="EMBL" id="QEE17115.1"/>
    </source>
</evidence>
<sequence length="205" mass="23242">MLDYIILCDFDGTITLEDTVVPILEQFAVGDWEIYDTLLSAGQIDLHECMQKQFEMIQTDIPSIVLSLGKIPIRAGFKEFVTFCLSQQIDFVIVSAGLDFIINSVLSQNNINLPVVAAKVKDEKFQLEFPLLNYPDSIDFKLDQVKYYQAQKKKVIFIGDGNSDLQGAKQADFVFAVKNSFLNSRFEKSFTSFVDLKQSLMKLPI</sequence>
<protein>
    <submittedName>
        <fullName evidence="2">MtnX-like HAD-IB family phosphatase</fullName>
        <ecNumber evidence="2">3.1.3.-</ecNumber>
    </submittedName>
</protein>
<dbReference type="InterPro" id="IPR036412">
    <property type="entry name" value="HAD-like_sf"/>
</dbReference>
<dbReference type="OrthoDB" id="386580at2157"/>
<dbReference type="Gene3D" id="3.90.1470.20">
    <property type="match status" value="1"/>
</dbReference>
<dbReference type="GO" id="GO:0016791">
    <property type="term" value="F:phosphatase activity"/>
    <property type="evidence" value="ECO:0007669"/>
    <property type="project" value="InterPro"/>
</dbReference>
<proteinExistence type="predicted"/>
<gene>
    <name evidence="2" type="ORF">DSAG12_02947</name>
</gene>
<keyword evidence="1 2" id="KW-0378">Hydrolase</keyword>
<dbReference type="NCBIfam" id="TIGR01489">
    <property type="entry name" value="DKMTPPase-SF"/>
    <property type="match status" value="1"/>
</dbReference>
<evidence type="ECO:0000256" key="1">
    <source>
        <dbReference type="ARBA" id="ARBA00022801"/>
    </source>
</evidence>
<dbReference type="AlphaFoldDB" id="A0A5B9DDN3"/>
<dbReference type="EMBL" id="CP042905">
    <property type="protein sequence ID" value="QEE17115.1"/>
    <property type="molecule type" value="Genomic_DNA"/>
</dbReference>
<organism evidence="2 3">
    <name type="scientific">Promethearchaeum syntrophicum</name>
    <dbReference type="NCBI Taxonomy" id="2594042"/>
    <lineage>
        <taxon>Archaea</taxon>
        <taxon>Promethearchaeati</taxon>
        <taxon>Promethearchaeota</taxon>
        <taxon>Promethearchaeia</taxon>
        <taxon>Promethearchaeales</taxon>
        <taxon>Promethearchaeaceae</taxon>
        <taxon>Promethearchaeum</taxon>
    </lineage>
</organism>
<dbReference type="RefSeq" id="WP_147664032.1">
    <property type="nucleotide sequence ID" value="NZ_CP042905.2"/>
</dbReference>
<dbReference type="KEGG" id="psyt:DSAG12_02947"/>
<dbReference type="PANTHER" id="PTHR28181">
    <property type="entry name" value="UPF0655 PROTEIN YCR015C"/>
    <property type="match status" value="1"/>
</dbReference>
<reference evidence="2 3" key="2">
    <citation type="journal article" date="2024" name="Int. J. Syst. Evol. Microbiol.">
        <title>Promethearchaeum syntrophicum gen. nov., sp. nov., an anaerobic, obligately syntrophic archaeon, the first isolate of the lineage 'Asgard' archaea, and proposal of the new archaeal phylum Promethearchaeota phyl. nov. and kingdom Promethearchaeati regn. nov.</title>
        <authorList>
            <person name="Imachi H."/>
            <person name="Nobu M.K."/>
            <person name="Kato S."/>
            <person name="Takaki Y."/>
            <person name="Miyazaki M."/>
            <person name="Miyata M."/>
            <person name="Ogawara M."/>
            <person name="Saito Y."/>
            <person name="Sakai S."/>
            <person name="Tahara Y.O."/>
            <person name="Takano Y."/>
            <person name="Tasumi E."/>
            <person name="Uematsu K."/>
            <person name="Yoshimura T."/>
            <person name="Itoh T."/>
            <person name="Ohkuma M."/>
            <person name="Takai K."/>
        </authorList>
    </citation>
    <scope>NUCLEOTIDE SEQUENCE [LARGE SCALE GENOMIC DNA]</scope>
    <source>
        <strain evidence="2 3">MK-D1</strain>
    </source>
</reference>
<dbReference type="SUPFAM" id="SSF56784">
    <property type="entry name" value="HAD-like"/>
    <property type="match status" value="1"/>
</dbReference>
<dbReference type="Gene3D" id="3.40.50.1000">
    <property type="entry name" value="HAD superfamily/HAD-like"/>
    <property type="match status" value="1"/>
</dbReference>
<accession>A0A5B9DDN3</accession>
<dbReference type="InterPro" id="IPR023214">
    <property type="entry name" value="HAD_sf"/>
</dbReference>
<dbReference type="Proteomes" id="UP000321408">
    <property type="component" value="Chromosome"/>
</dbReference>
<dbReference type="EC" id="3.1.3.-" evidence="2"/>
<keyword evidence="3" id="KW-1185">Reference proteome</keyword>
<dbReference type="GeneID" id="41330925"/>